<sequence>MEFKVSDLLNLAPLQNAIVLGGERFLNNDVSGITIMEGPDIVEWIKGGEVILTSLYSIRSFNDKEQIEFIESLARKKVSALVIKNLDTDISNPLVGAAEQLGMPVIQMSKEIPFIDVMYPVMGELFNRQVKKLQYYKEIHDRFTEISLADKGIDSIIATLSDLIGNPVALFDRNFHCIVSTVPYLETFELVEKVHFYEETINIKYPHYRQIVKYQEIPNQKSHQIVVPLETINHIKTYLLIGEINKSLEELDFIAVENSANALSLELVKQFAVSEVEKKFKNDLVDELISGKIRSMQSIYEKANVISWDFEGSFVAVLFKIHPLTETSYSKESNKSNLLDRSHAALYDAVNHYLPGGIITNKGNMVTVLWKVKKKNEYDDKSWRKGVQKTAANIQHIIEKQIQDVAVQVGIGNVAESIIEISKSYKEAQDALDVGEKLNGQKSITAFAELGIFRLLSQFDDPQVLTQFIPQSLQRLLEYPQSNRTDLLITLQTFLECQQNASKTAKVLFIHYKSVMYRLDRIKEITGINFDDSEETLSVQVGLKIINFLKREREK</sequence>
<name>A0A143HB68_9BACL</name>
<dbReference type="SUPFAM" id="SSF53822">
    <property type="entry name" value="Periplasmic binding protein-like I"/>
    <property type="match status" value="1"/>
</dbReference>
<dbReference type="InterPro" id="IPR036850">
    <property type="entry name" value="NDK-like_dom_sf"/>
</dbReference>
<keyword evidence="6" id="KW-1185">Reference proteome</keyword>
<evidence type="ECO:0000259" key="2">
    <source>
        <dbReference type="Pfam" id="PF07905"/>
    </source>
</evidence>
<proteinExistence type="inferred from homology"/>
<feature type="domain" description="Purine catabolism PurC-like" evidence="2">
    <location>
        <begin position="7"/>
        <end position="124"/>
    </location>
</feature>
<protein>
    <submittedName>
        <fullName evidence="5">Transcriptional regulator</fullName>
    </submittedName>
</protein>
<dbReference type="STRING" id="241244.ATY39_05535"/>
<dbReference type="Gene3D" id="3.40.50.2300">
    <property type="match status" value="1"/>
</dbReference>
<dbReference type="InterPro" id="IPR051448">
    <property type="entry name" value="CdaR-like_regulators"/>
</dbReference>
<dbReference type="KEGG" id="rst:ATY39_05535"/>
<evidence type="ECO:0000256" key="1">
    <source>
        <dbReference type="ARBA" id="ARBA00006754"/>
    </source>
</evidence>
<dbReference type="PANTHER" id="PTHR33744:SF1">
    <property type="entry name" value="DNA-BINDING TRANSCRIPTIONAL ACTIVATOR ADER"/>
    <property type="match status" value="1"/>
</dbReference>
<dbReference type="Proteomes" id="UP000076021">
    <property type="component" value="Chromosome"/>
</dbReference>
<reference evidence="6" key="2">
    <citation type="submission" date="2016-03" db="EMBL/GenBank/DDBJ databases">
        <authorList>
            <person name="Ploux O."/>
        </authorList>
    </citation>
    <scope>NUCLEOTIDE SEQUENCE [LARGE SCALE GENOMIC DNA]</scope>
    <source>
        <strain evidence="6">PP9</strain>
    </source>
</reference>
<gene>
    <name evidence="5" type="ORF">ATY39_05535</name>
</gene>
<dbReference type="RefSeq" id="WP_066786975.1">
    <property type="nucleotide sequence ID" value="NZ_CP014806.1"/>
</dbReference>
<evidence type="ECO:0000313" key="6">
    <source>
        <dbReference type="Proteomes" id="UP000076021"/>
    </source>
</evidence>
<evidence type="ECO:0000259" key="4">
    <source>
        <dbReference type="Pfam" id="PF17853"/>
    </source>
</evidence>
<dbReference type="EMBL" id="CP014806">
    <property type="protein sequence ID" value="AMW98964.1"/>
    <property type="molecule type" value="Genomic_DNA"/>
</dbReference>
<feature type="domain" description="PucR C-terminal helix-turn-helix" evidence="3">
    <location>
        <begin position="487"/>
        <end position="545"/>
    </location>
</feature>
<comment type="similarity">
    <text evidence="1">Belongs to the CdaR family.</text>
</comment>
<dbReference type="Pfam" id="PF07905">
    <property type="entry name" value="PucR"/>
    <property type="match status" value="1"/>
</dbReference>
<evidence type="ECO:0000313" key="5">
    <source>
        <dbReference type="EMBL" id="AMW98964.1"/>
    </source>
</evidence>
<dbReference type="InterPro" id="IPR012914">
    <property type="entry name" value="PucR_dom"/>
</dbReference>
<dbReference type="Pfam" id="PF13556">
    <property type="entry name" value="HTH_30"/>
    <property type="match status" value="1"/>
</dbReference>
<dbReference type="Gene3D" id="1.10.10.2840">
    <property type="entry name" value="PucR C-terminal helix-turn-helix domain"/>
    <property type="match status" value="1"/>
</dbReference>
<dbReference type="InterPro" id="IPR042070">
    <property type="entry name" value="PucR_C-HTH_sf"/>
</dbReference>
<reference evidence="5 6" key="1">
    <citation type="journal article" date="2016" name="Genome Announc.">
        <title>Whole-Genome Sequence of Rummeliibacillus stabekisii Strain PP9 Isolated from Antarctic Soil.</title>
        <authorList>
            <person name="da Mota F.F."/>
            <person name="Vollu R.E."/>
            <person name="Jurelevicius D."/>
            <person name="Seldin L."/>
        </authorList>
    </citation>
    <scope>NUCLEOTIDE SEQUENCE [LARGE SCALE GENOMIC DNA]</scope>
    <source>
        <strain evidence="5 6">PP9</strain>
    </source>
</reference>
<organism evidence="5 6">
    <name type="scientific">Rummeliibacillus stabekisii</name>
    <dbReference type="NCBI Taxonomy" id="241244"/>
    <lineage>
        <taxon>Bacteria</taxon>
        <taxon>Bacillati</taxon>
        <taxon>Bacillota</taxon>
        <taxon>Bacilli</taxon>
        <taxon>Bacillales</taxon>
        <taxon>Caryophanaceae</taxon>
        <taxon>Rummeliibacillus</taxon>
    </lineage>
</organism>
<dbReference type="PANTHER" id="PTHR33744">
    <property type="entry name" value="CARBOHYDRATE DIACID REGULATOR"/>
    <property type="match status" value="1"/>
</dbReference>
<dbReference type="AlphaFoldDB" id="A0A143HB68"/>
<dbReference type="InterPro" id="IPR025736">
    <property type="entry name" value="PucR_C-HTH_dom"/>
</dbReference>
<dbReference type="Pfam" id="PF17853">
    <property type="entry name" value="GGDEF_2"/>
    <property type="match status" value="1"/>
</dbReference>
<feature type="domain" description="CdaR GGDEF-like" evidence="4">
    <location>
        <begin position="297"/>
        <end position="434"/>
    </location>
</feature>
<accession>A0A143HB68</accession>
<dbReference type="SUPFAM" id="SSF54919">
    <property type="entry name" value="Nucleoside diphosphate kinase, NDK"/>
    <property type="match status" value="1"/>
</dbReference>
<dbReference type="InterPro" id="IPR028082">
    <property type="entry name" value="Peripla_BP_I"/>
</dbReference>
<dbReference type="OrthoDB" id="142218at2"/>
<dbReference type="InterPro" id="IPR041522">
    <property type="entry name" value="CdaR_GGDEF"/>
</dbReference>
<evidence type="ECO:0000259" key="3">
    <source>
        <dbReference type="Pfam" id="PF13556"/>
    </source>
</evidence>